<keyword evidence="1" id="KW-0479">Metal-binding</keyword>
<dbReference type="GO" id="GO:0000978">
    <property type="term" value="F:RNA polymerase II cis-regulatory region sequence-specific DNA binding"/>
    <property type="evidence" value="ECO:0007669"/>
    <property type="project" value="TreeGrafter"/>
</dbReference>
<dbReference type="Gene3D" id="3.30.160.60">
    <property type="entry name" value="Classic Zinc Finger"/>
    <property type="match status" value="3"/>
</dbReference>
<dbReference type="GO" id="GO:0008270">
    <property type="term" value="F:zinc ion binding"/>
    <property type="evidence" value="ECO:0007669"/>
    <property type="project" value="UniProtKB-KW"/>
</dbReference>
<dbReference type="GO" id="GO:0000981">
    <property type="term" value="F:DNA-binding transcription factor activity, RNA polymerase II-specific"/>
    <property type="evidence" value="ECO:0007669"/>
    <property type="project" value="TreeGrafter"/>
</dbReference>
<feature type="region of interest" description="Disordered" evidence="6">
    <location>
        <begin position="293"/>
        <end position="320"/>
    </location>
</feature>
<dbReference type="Proteomes" id="UP000272942">
    <property type="component" value="Unassembled WGS sequence"/>
</dbReference>
<reference evidence="8 9" key="2">
    <citation type="submission" date="2018-11" db="EMBL/GenBank/DDBJ databases">
        <authorList>
            <consortium name="Pathogen Informatics"/>
        </authorList>
    </citation>
    <scope>NUCLEOTIDE SEQUENCE [LARGE SCALE GENOMIC DNA]</scope>
    <source>
        <strain evidence="8 9">Egypt</strain>
    </source>
</reference>
<evidence type="ECO:0000256" key="2">
    <source>
        <dbReference type="ARBA" id="ARBA00022737"/>
    </source>
</evidence>
<organism evidence="10">
    <name type="scientific">Echinostoma caproni</name>
    <dbReference type="NCBI Taxonomy" id="27848"/>
    <lineage>
        <taxon>Eukaryota</taxon>
        <taxon>Metazoa</taxon>
        <taxon>Spiralia</taxon>
        <taxon>Lophotrochozoa</taxon>
        <taxon>Platyhelminthes</taxon>
        <taxon>Trematoda</taxon>
        <taxon>Digenea</taxon>
        <taxon>Plagiorchiida</taxon>
        <taxon>Echinostomata</taxon>
        <taxon>Echinostomatoidea</taxon>
        <taxon>Echinostomatidae</taxon>
        <taxon>Echinostoma</taxon>
    </lineage>
</organism>
<keyword evidence="9" id="KW-1185">Reference proteome</keyword>
<feature type="compositionally biased region" description="Polar residues" evidence="6">
    <location>
        <begin position="293"/>
        <end position="319"/>
    </location>
</feature>
<dbReference type="AlphaFoldDB" id="A0A183AGQ3"/>
<dbReference type="PROSITE" id="PS50157">
    <property type="entry name" value="ZINC_FINGER_C2H2_2"/>
    <property type="match status" value="3"/>
</dbReference>
<evidence type="ECO:0000259" key="7">
    <source>
        <dbReference type="PROSITE" id="PS50157"/>
    </source>
</evidence>
<reference evidence="10" key="1">
    <citation type="submission" date="2016-06" db="UniProtKB">
        <authorList>
            <consortium name="WormBaseParasite"/>
        </authorList>
    </citation>
    <scope>IDENTIFICATION</scope>
</reference>
<dbReference type="InterPro" id="IPR013087">
    <property type="entry name" value="Znf_C2H2_type"/>
</dbReference>
<evidence type="ECO:0000313" key="9">
    <source>
        <dbReference type="Proteomes" id="UP000272942"/>
    </source>
</evidence>
<name>A0A183AGQ3_9TREM</name>
<protein>
    <submittedName>
        <fullName evidence="10">Transcription factor Sp5</fullName>
    </submittedName>
</protein>
<evidence type="ECO:0000313" key="8">
    <source>
        <dbReference type="EMBL" id="VDP77508.1"/>
    </source>
</evidence>
<dbReference type="SMART" id="SM00355">
    <property type="entry name" value="ZnF_C2H2"/>
    <property type="match status" value="3"/>
</dbReference>
<dbReference type="Pfam" id="PF13912">
    <property type="entry name" value="zf-C2H2_6"/>
    <property type="match status" value="1"/>
</dbReference>
<gene>
    <name evidence="8" type="ORF">ECPE_LOCUS6138</name>
</gene>
<dbReference type="InterPro" id="IPR036236">
    <property type="entry name" value="Znf_C2H2_sf"/>
</dbReference>
<dbReference type="SUPFAM" id="SSF57667">
    <property type="entry name" value="beta-beta-alpha zinc fingers"/>
    <property type="match status" value="1"/>
</dbReference>
<feature type="domain" description="C2H2-type" evidence="7">
    <location>
        <begin position="414"/>
        <end position="441"/>
    </location>
</feature>
<evidence type="ECO:0000256" key="1">
    <source>
        <dbReference type="ARBA" id="ARBA00022723"/>
    </source>
</evidence>
<keyword evidence="4" id="KW-0862">Zinc</keyword>
<dbReference type="EMBL" id="UZAN01043080">
    <property type="protein sequence ID" value="VDP77508.1"/>
    <property type="molecule type" value="Genomic_DNA"/>
</dbReference>
<dbReference type="PANTHER" id="PTHR23235">
    <property type="entry name" value="KRUEPPEL-LIKE TRANSCRIPTION FACTOR"/>
    <property type="match status" value="1"/>
</dbReference>
<accession>A0A183AGQ3</accession>
<keyword evidence="3 5" id="KW-0863">Zinc-finger</keyword>
<dbReference type="FunFam" id="3.30.160.60:FF:000072">
    <property type="entry name" value="zinc finger protein 143 isoform X1"/>
    <property type="match status" value="1"/>
</dbReference>
<evidence type="ECO:0000313" key="10">
    <source>
        <dbReference type="WBParaSite" id="ECPE_0000615101-mRNA-1"/>
    </source>
</evidence>
<dbReference type="OrthoDB" id="6365676at2759"/>
<evidence type="ECO:0000256" key="3">
    <source>
        <dbReference type="ARBA" id="ARBA00022771"/>
    </source>
</evidence>
<proteinExistence type="predicted"/>
<sequence>MFPSTQGARWTCQWQPVTSWLTIPKPEDSGFWINSCSDTSSNEVSSLEPAVRTPKTDFWKSSELEALKIRLREHLNEQVRKFECGEVKDEIPSTDNPKQLFYPDLRHSPSAFRPVAPSNYDALVHSTFSNLHSYQSTPNGITTTTVTSTSFRATTTSNNTMIFPPATIVTSTSTNTTIATPGIKTSFNMSPPSPTDRTAPFALDMSVAAKNPLPFMTECTHIGSHDEDPVIGELKSHNGHNDPLGSFESYWSSIPTINSKKTSSPCPTSPTFYSCLSYATDIYTLPDRYHASSTAQSTDHSSQTVDRTNKTSNPNSNSMLWKPCTTRRRAYTHGRYQRKCQRCSCLNCEAERANRQWLSNVDRESLFATKSNVTSIPTTTSIITNTITNSECPNRDTLDKKTFVLLNPGSRKVHLCALCGKTYGKTSHLKAHLRWHNDERPFRCIYPLCTKAFTRSDELQRHMRTHTGEKRFACDQCDKRFMRSDHLNKHKKTHDLNVGTGGVIVKTQLNGCRKERGLKATYSSINGTQFRSKLHSDTTGKLTGRTQAI</sequence>
<dbReference type="WBParaSite" id="ECPE_0000615101-mRNA-1">
    <property type="protein sequence ID" value="ECPE_0000615101-mRNA-1"/>
    <property type="gene ID" value="ECPE_0000615101"/>
</dbReference>
<evidence type="ECO:0000256" key="4">
    <source>
        <dbReference type="ARBA" id="ARBA00022833"/>
    </source>
</evidence>
<dbReference type="PROSITE" id="PS00028">
    <property type="entry name" value="ZINC_FINGER_C2H2_1"/>
    <property type="match status" value="3"/>
</dbReference>
<keyword evidence="2" id="KW-0677">Repeat</keyword>
<dbReference type="PANTHER" id="PTHR23235:SF177">
    <property type="entry name" value="C2H2-TYPE DOMAIN-CONTAINING PROTEIN"/>
    <property type="match status" value="1"/>
</dbReference>
<dbReference type="FunFam" id="3.30.160.60:FF:000624">
    <property type="entry name" value="zinc finger protein 697"/>
    <property type="match status" value="1"/>
</dbReference>
<dbReference type="Pfam" id="PF00096">
    <property type="entry name" value="zf-C2H2"/>
    <property type="match status" value="2"/>
</dbReference>
<evidence type="ECO:0000256" key="5">
    <source>
        <dbReference type="PROSITE-ProRule" id="PRU00042"/>
    </source>
</evidence>
<feature type="domain" description="C2H2-type" evidence="7">
    <location>
        <begin position="442"/>
        <end position="471"/>
    </location>
</feature>
<feature type="domain" description="C2H2-type" evidence="7">
    <location>
        <begin position="472"/>
        <end position="494"/>
    </location>
</feature>
<evidence type="ECO:0000256" key="6">
    <source>
        <dbReference type="SAM" id="MobiDB-lite"/>
    </source>
</evidence>